<reference evidence="2" key="1">
    <citation type="journal article" date="2017" name="Genome Biol.">
        <title>Comparative genomics reveals high biological diversity and specific adaptations in the industrially and medically important fungal genus Aspergillus.</title>
        <authorList>
            <person name="de Vries R.P."/>
            <person name="Riley R."/>
            <person name="Wiebenga A."/>
            <person name="Aguilar-Osorio G."/>
            <person name="Amillis S."/>
            <person name="Uchima C.A."/>
            <person name="Anderluh G."/>
            <person name="Asadollahi M."/>
            <person name="Askin M."/>
            <person name="Barry K."/>
            <person name="Battaglia E."/>
            <person name="Bayram O."/>
            <person name="Benocci T."/>
            <person name="Braus-Stromeyer S.A."/>
            <person name="Caldana C."/>
            <person name="Canovas D."/>
            <person name="Cerqueira G.C."/>
            <person name="Chen F."/>
            <person name="Chen W."/>
            <person name="Choi C."/>
            <person name="Clum A."/>
            <person name="Dos Santos R.A."/>
            <person name="Damasio A.R."/>
            <person name="Diallinas G."/>
            <person name="Emri T."/>
            <person name="Fekete E."/>
            <person name="Flipphi M."/>
            <person name="Freyberg S."/>
            <person name="Gallo A."/>
            <person name="Gournas C."/>
            <person name="Habgood R."/>
            <person name="Hainaut M."/>
            <person name="Harispe M.L."/>
            <person name="Henrissat B."/>
            <person name="Hilden K.S."/>
            <person name="Hope R."/>
            <person name="Hossain A."/>
            <person name="Karabika E."/>
            <person name="Karaffa L."/>
            <person name="Karanyi Z."/>
            <person name="Krasevec N."/>
            <person name="Kuo A."/>
            <person name="Kusch H."/>
            <person name="LaButti K."/>
            <person name="Lagendijk E.L."/>
            <person name="Lapidus A."/>
            <person name="Levasseur A."/>
            <person name="Lindquist E."/>
            <person name="Lipzen A."/>
            <person name="Logrieco A.F."/>
            <person name="MacCabe A."/>
            <person name="Maekelae M.R."/>
            <person name="Malavazi I."/>
            <person name="Melin P."/>
            <person name="Meyer V."/>
            <person name="Mielnichuk N."/>
            <person name="Miskei M."/>
            <person name="Molnar A.P."/>
            <person name="Mule G."/>
            <person name="Ngan C.Y."/>
            <person name="Orejas M."/>
            <person name="Orosz E."/>
            <person name="Ouedraogo J.P."/>
            <person name="Overkamp K.M."/>
            <person name="Park H.-S."/>
            <person name="Perrone G."/>
            <person name="Piumi F."/>
            <person name="Punt P.J."/>
            <person name="Ram A.F."/>
            <person name="Ramon A."/>
            <person name="Rauscher S."/>
            <person name="Record E."/>
            <person name="Riano-Pachon D.M."/>
            <person name="Robert V."/>
            <person name="Roehrig J."/>
            <person name="Ruller R."/>
            <person name="Salamov A."/>
            <person name="Salih N.S."/>
            <person name="Samson R.A."/>
            <person name="Sandor E."/>
            <person name="Sanguinetti M."/>
            <person name="Schuetze T."/>
            <person name="Sepcic K."/>
            <person name="Shelest E."/>
            <person name="Sherlock G."/>
            <person name="Sophianopoulou V."/>
            <person name="Squina F.M."/>
            <person name="Sun H."/>
            <person name="Susca A."/>
            <person name="Todd R.B."/>
            <person name="Tsang A."/>
            <person name="Unkles S.E."/>
            <person name="van de Wiele N."/>
            <person name="van Rossen-Uffink D."/>
            <person name="Oliveira J.V."/>
            <person name="Vesth T.C."/>
            <person name="Visser J."/>
            <person name="Yu J.-H."/>
            <person name="Zhou M."/>
            <person name="Andersen M.R."/>
            <person name="Archer D.B."/>
            <person name="Baker S.E."/>
            <person name="Benoit I."/>
            <person name="Brakhage A.A."/>
            <person name="Braus G.H."/>
            <person name="Fischer R."/>
            <person name="Frisvad J.C."/>
            <person name="Goldman G.H."/>
            <person name="Houbraken J."/>
            <person name="Oakley B."/>
            <person name="Pocsi I."/>
            <person name="Scazzocchio C."/>
            <person name="Seiboth B."/>
            <person name="vanKuyk P.A."/>
            <person name="Wortman J."/>
            <person name="Dyer P.S."/>
            <person name="Grigoriev I.V."/>
        </authorList>
    </citation>
    <scope>NUCLEOTIDE SEQUENCE [LARGE SCALE GENOMIC DNA]</scope>
    <source>
        <strain evidence="2">ATCC 16872 / CBS 172.66 / WB 5094</strain>
    </source>
</reference>
<keyword evidence="2" id="KW-1185">Reference proteome</keyword>
<dbReference type="AlphaFoldDB" id="A0A1L9WU01"/>
<dbReference type="Proteomes" id="UP000184546">
    <property type="component" value="Unassembled WGS sequence"/>
</dbReference>
<name>A0A1L9WU01_ASPA1</name>
<gene>
    <name evidence="1" type="ORF">ASPACDRAFT_1856197</name>
</gene>
<evidence type="ECO:0000313" key="1">
    <source>
        <dbReference type="EMBL" id="OJJ99612.1"/>
    </source>
</evidence>
<dbReference type="EMBL" id="KV878977">
    <property type="protein sequence ID" value="OJJ99612.1"/>
    <property type="molecule type" value="Genomic_DNA"/>
</dbReference>
<dbReference type="STRING" id="690307.A0A1L9WU01"/>
<protein>
    <submittedName>
        <fullName evidence="1">Uncharacterized protein</fullName>
    </submittedName>
</protein>
<dbReference type="OrthoDB" id="416217at2759"/>
<dbReference type="GeneID" id="30971287"/>
<evidence type="ECO:0000313" key="2">
    <source>
        <dbReference type="Proteomes" id="UP000184546"/>
    </source>
</evidence>
<organism evidence="1 2">
    <name type="scientific">Aspergillus aculeatus (strain ATCC 16872 / CBS 172.66 / WB 5094)</name>
    <dbReference type="NCBI Taxonomy" id="690307"/>
    <lineage>
        <taxon>Eukaryota</taxon>
        <taxon>Fungi</taxon>
        <taxon>Dikarya</taxon>
        <taxon>Ascomycota</taxon>
        <taxon>Pezizomycotina</taxon>
        <taxon>Eurotiomycetes</taxon>
        <taxon>Eurotiomycetidae</taxon>
        <taxon>Eurotiales</taxon>
        <taxon>Aspergillaceae</taxon>
        <taxon>Aspergillus</taxon>
        <taxon>Aspergillus subgen. Circumdati</taxon>
    </lineage>
</organism>
<accession>A0A1L9WU01</accession>
<sequence length="203" mass="23208">MQPRSVLTRQPDALQRLLDECPGRRDPASTQSTSWVTRTGQEDIDQACSWIKVQAIHQFILHPYNPYIPQTSWYPGFTKKPPHRANLSARLQQDAQLIAHLPELCDIQPADTTDTNVYLSAYNILCTICETPAMSKHLAPELLDLWWMRDRARMNATQFAGCCCAVRIGAFASWRNIWQNNYGCDYLNDLIIVKLGDIRVHPP</sequence>
<proteinExistence type="predicted"/>
<dbReference type="VEuPathDB" id="FungiDB:ASPACDRAFT_1856197"/>
<dbReference type="RefSeq" id="XP_020055952.1">
    <property type="nucleotide sequence ID" value="XM_020197473.1"/>
</dbReference>